<name>A0A383VL72_TETOB</name>
<reference evidence="1 2" key="1">
    <citation type="submission" date="2016-10" db="EMBL/GenBank/DDBJ databases">
        <authorList>
            <person name="Cai Z."/>
        </authorList>
    </citation>
    <scope>NUCLEOTIDE SEQUENCE [LARGE SCALE GENOMIC DNA]</scope>
</reference>
<evidence type="ECO:0000313" key="1">
    <source>
        <dbReference type="EMBL" id="SZX65579.1"/>
    </source>
</evidence>
<accession>A0A383VL72</accession>
<sequence length="141" mass="14646">MLLSRCNLNVQVPARSCLQHPALSVPSAHGRRHASVRLAHARVVAAAPAAAVAGATGQNEGSRCEVHHVHCRLPLRAVALGDNSTYVIAYEDGDTAWSTGLSAGLCKTLKAAGRDITSVALGRNQGSDTYATSENLGMCTS</sequence>
<dbReference type="Proteomes" id="UP000256970">
    <property type="component" value="Unassembled WGS sequence"/>
</dbReference>
<protein>
    <submittedName>
        <fullName evidence="1">Uncharacterized protein</fullName>
    </submittedName>
</protein>
<dbReference type="EMBL" id="FNXT01000650">
    <property type="protein sequence ID" value="SZX65579.1"/>
    <property type="molecule type" value="Genomic_DNA"/>
</dbReference>
<dbReference type="AlphaFoldDB" id="A0A383VL72"/>
<proteinExistence type="predicted"/>
<evidence type="ECO:0000313" key="2">
    <source>
        <dbReference type="Proteomes" id="UP000256970"/>
    </source>
</evidence>
<organism evidence="1 2">
    <name type="scientific">Tetradesmus obliquus</name>
    <name type="common">Green alga</name>
    <name type="synonym">Acutodesmus obliquus</name>
    <dbReference type="NCBI Taxonomy" id="3088"/>
    <lineage>
        <taxon>Eukaryota</taxon>
        <taxon>Viridiplantae</taxon>
        <taxon>Chlorophyta</taxon>
        <taxon>core chlorophytes</taxon>
        <taxon>Chlorophyceae</taxon>
        <taxon>CS clade</taxon>
        <taxon>Sphaeropleales</taxon>
        <taxon>Scenedesmaceae</taxon>
        <taxon>Tetradesmus</taxon>
    </lineage>
</organism>
<keyword evidence="2" id="KW-1185">Reference proteome</keyword>
<gene>
    <name evidence="1" type="ORF">BQ4739_LOCUS6059</name>
</gene>